<gene>
    <name evidence="1" type="ORF">LCGC14_1214290</name>
</gene>
<accession>A0A0F9PHU6</accession>
<organism evidence="1">
    <name type="scientific">marine sediment metagenome</name>
    <dbReference type="NCBI Taxonomy" id="412755"/>
    <lineage>
        <taxon>unclassified sequences</taxon>
        <taxon>metagenomes</taxon>
        <taxon>ecological metagenomes</taxon>
    </lineage>
</organism>
<evidence type="ECO:0000313" key="1">
    <source>
        <dbReference type="EMBL" id="KKM92857.1"/>
    </source>
</evidence>
<comment type="caution">
    <text evidence="1">The sequence shown here is derived from an EMBL/GenBank/DDBJ whole genome shotgun (WGS) entry which is preliminary data.</text>
</comment>
<reference evidence="1" key="1">
    <citation type="journal article" date="2015" name="Nature">
        <title>Complex archaea that bridge the gap between prokaryotes and eukaryotes.</title>
        <authorList>
            <person name="Spang A."/>
            <person name="Saw J.H."/>
            <person name="Jorgensen S.L."/>
            <person name="Zaremba-Niedzwiedzka K."/>
            <person name="Martijn J."/>
            <person name="Lind A.E."/>
            <person name="van Eijk R."/>
            <person name="Schleper C."/>
            <person name="Guy L."/>
            <person name="Ettema T.J."/>
        </authorList>
    </citation>
    <scope>NUCLEOTIDE SEQUENCE</scope>
</reference>
<sequence>MDIYYSDLIPETQQAVLETLGIKTPEEGNWDTFPLFVLEPPESLVDEEEDGKS</sequence>
<proteinExistence type="predicted"/>
<dbReference type="EMBL" id="LAZR01006342">
    <property type="protein sequence ID" value="KKM92857.1"/>
    <property type="molecule type" value="Genomic_DNA"/>
</dbReference>
<protein>
    <submittedName>
        <fullName evidence="1">Uncharacterized protein</fullName>
    </submittedName>
</protein>
<dbReference type="AlphaFoldDB" id="A0A0F9PHU6"/>
<name>A0A0F9PHU6_9ZZZZ</name>